<dbReference type="InterPro" id="IPR012334">
    <property type="entry name" value="Pectin_lyas_fold"/>
</dbReference>
<gene>
    <name evidence="4" type="ORF">UFOVP181_99</name>
    <name evidence="3" type="ORF">UFOVP57_63</name>
</gene>
<dbReference type="EMBL" id="LR796187">
    <property type="protein sequence ID" value="CAB4125184.1"/>
    <property type="molecule type" value="Genomic_DNA"/>
</dbReference>
<accession>A0A6J5KRX7</accession>
<reference evidence="3" key="1">
    <citation type="submission" date="2020-04" db="EMBL/GenBank/DDBJ databases">
        <authorList>
            <person name="Chiriac C."/>
            <person name="Salcher M."/>
            <person name="Ghai R."/>
            <person name="Kavagutti S V."/>
        </authorList>
    </citation>
    <scope>NUCLEOTIDE SEQUENCE</scope>
</reference>
<comment type="subcellular location">
    <subcellularLocation>
        <location evidence="1">Virion</location>
    </subcellularLocation>
</comment>
<sequence>MAVVQISRIQVRRGKANSGTGIPQLASGELAWALDTQELYIGNGAVAEGSPAVGNTKVLTELDLSANGNVLNLIQHIYKINEQGMQTGPSSNSPVARTLQDRFDDRVTLSDFISQSDIDSGIYTSALQRAIDQLFLNTNITKSSDSTSDGVRTRVTLEIPAGIYTINSTIYIPSYATLVGVGADKSIIYFTGTGPAIQFVNDNSTPGNPDLLGNTLGNTQPRQIIMSGLTIFTDTATEPGLQLDAVRDSLFNNLIIKGAWGGTPHPDSKGIIMNAVSALVTTERNIFNNVVISGFSYAVYAKQDILGNAFKDCYVTDCRQGFVLGQGAAGNTPGEQYGPRKTLISNCRFENIKQQAVYVALGSGNSVRDCKLINVGNNGGGNLTAEYPQIYFNTHGNTVDTTQSDRVDNLANPGSGYTAVPYVPEVAGHGSYASFGTRQLTLGQLSSYTLLFRLPVSTDYLGTPGRDISYTIEYVYRSTSNNFSRRGTLKIISDITTGTIQLADEYDLTGISEVNGLKLEFEARFLDDTGTTYTGLLGQIPYSIVVNYRNTLASDAGFFIYSYNSQF</sequence>
<name>A0A6J5KRX7_9CAUD</name>
<dbReference type="InterPro" id="IPR011050">
    <property type="entry name" value="Pectin_lyase_fold/virulence"/>
</dbReference>
<dbReference type="GO" id="GO:0019058">
    <property type="term" value="P:viral life cycle"/>
    <property type="evidence" value="ECO:0007669"/>
    <property type="project" value="UniProtKB-ARBA"/>
</dbReference>
<evidence type="ECO:0000313" key="3">
    <source>
        <dbReference type="EMBL" id="CAB4125184.1"/>
    </source>
</evidence>
<dbReference type="EMBL" id="LR798231">
    <property type="protein sequence ID" value="CAB5208643.1"/>
    <property type="molecule type" value="Genomic_DNA"/>
</dbReference>
<dbReference type="GO" id="GO:0051701">
    <property type="term" value="P:biological process involved in interaction with host"/>
    <property type="evidence" value="ECO:0007669"/>
    <property type="project" value="UniProtKB-ARBA"/>
</dbReference>
<protein>
    <submittedName>
        <fullName evidence="3">Pectate lyase superfamily protein</fullName>
    </submittedName>
</protein>
<dbReference type="GO" id="GO:0044423">
    <property type="term" value="C:virion component"/>
    <property type="evidence" value="ECO:0007669"/>
    <property type="project" value="UniProtKB-KW"/>
</dbReference>
<dbReference type="GO" id="GO:0016829">
    <property type="term" value="F:lyase activity"/>
    <property type="evidence" value="ECO:0007669"/>
    <property type="project" value="UniProtKB-KW"/>
</dbReference>
<evidence type="ECO:0000313" key="4">
    <source>
        <dbReference type="EMBL" id="CAB5208643.1"/>
    </source>
</evidence>
<dbReference type="Gene3D" id="2.160.20.10">
    <property type="entry name" value="Single-stranded right-handed beta-helix, Pectin lyase-like"/>
    <property type="match status" value="1"/>
</dbReference>
<evidence type="ECO:0000256" key="1">
    <source>
        <dbReference type="ARBA" id="ARBA00004328"/>
    </source>
</evidence>
<organism evidence="3">
    <name type="scientific">uncultured Caudovirales phage</name>
    <dbReference type="NCBI Taxonomy" id="2100421"/>
    <lineage>
        <taxon>Viruses</taxon>
        <taxon>Duplodnaviria</taxon>
        <taxon>Heunggongvirae</taxon>
        <taxon>Uroviricota</taxon>
        <taxon>Caudoviricetes</taxon>
        <taxon>Peduoviridae</taxon>
        <taxon>Maltschvirus</taxon>
        <taxon>Maltschvirus maltsch</taxon>
    </lineage>
</organism>
<keyword evidence="2" id="KW-0946">Virion</keyword>
<proteinExistence type="predicted"/>
<evidence type="ECO:0000256" key="2">
    <source>
        <dbReference type="ARBA" id="ARBA00022844"/>
    </source>
</evidence>
<dbReference type="SUPFAM" id="SSF51126">
    <property type="entry name" value="Pectin lyase-like"/>
    <property type="match status" value="1"/>
</dbReference>
<keyword evidence="3" id="KW-0456">Lyase</keyword>